<dbReference type="InterPro" id="IPR051201">
    <property type="entry name" value="Chloro_Bact_Ser_Proteases"/>
</dbReference>
<sequence length="318" mass="34079">MISFVKFIFLSIIAIVTLPVFAERAVITLSEGNTISGSLVHERPTSIYVDLGFTVLEIPRASIVGIDMEGTAAGGDVSTVVNHGLFQTLTDRQAMPIGDWVDRYGEAVVLIRTPTGLGSGFVINPDGYLITNDHVIAGEHDISVTVFKQKDNSLERVQFDNVKIVASNPGADLALLKIDLLDNEKLTAVPLGESNDLKQGQSVFAIGAPLGLDRTVSQGIVSNRNRPIDGRVFIQTTTEISPGNSGGPLFNLRGEVVGVNNMKVVAMGAEGLAFAIPANVLKFFLENRDAFAFDPRNPNTGFRYNSPPSAVVNDSSHD</sequence>
<dbReference type="RefSeq" id="WP_189517143.1">
    <property type="nucleotide sequence ID" value="NZ_BMXG01000028.1"/>
</dbReference>
<organism evidence="4 5">
    <name type="scientific">Cerasicoccus arenae</name>
    <dbReference type="NCBI Taxonomy" id="424488"/>
    <lineage>
        <taxon>Bacteria</taxon>
        <taxon>Pseudomonadati</taxon>
        <taxon>Verrucomicrobiota</taxon>
        <taxon>Opitutia</taxon>
        <taxon>Puniceicoccales</taxon>
        <taxon>Cerasicoccaceae</taxon>
        <taxon>Cerasicoccus</taxon>
    </lineage>
</organism>
<accession>A0A8J3GFJ7</accession>
<reference evidence="4" key="1">
    <citation type="journal article" date="2014" name="Int. J. Syst. Evol. Microbiol.">
        <title>Complete genome sequence of Corynebacterium casei LMG S-19264T (=DSM 44701T), isolated from a smear-ripened cheese.</title>
        <authorList>
            <consortium name="US DOE Joint Genome Institute (JGI-PGF)"/>
            <person name="Walter F."/>
            <person name="Albersmeier A."/>
            <person name="Kalinowski J."/>
            <person name="Ruckert C."/>
        </authorList>
    </citation>
    <scope>NUCLEOTIDE SEQUENCE</scope>
    <source>
        <strain evidence="4">KCTC 12870</strain>
    </source>
</reference>
<dbReference type="Proteomes" id="UP000642829">
    <property type="component" value="Unassembled WGS sequence"/>
</dbReference>
<dbReference type="Pfam" id="PF13365">
    <property type="entry name" value="Trypsin_2"/>
    <property type="match status" value="1"/>
</dbReference>
<evidence type="ECO:0000256" key="1">
    <source>
        <dbReference type="ARBA" id="ARBA00022670"/>
    </source>
</evidence>
<gene>
    <name evidence="4" type="ORF">GCM10007047_32080</name>
</gene>
<evidence type="ECO:0000313" key="5">
    <source>
        <dbReference type="Proteomes" id="UP000642829"/>
    </source>
</evidence>
<dbReference type="InterPro" id="IPR009003">
    <property type="entry name" value="Peptidase_S1_PA"/>
</dbReference>
<reference evidence="4" key="2">
    <citation type="submission" date="2020-09" db="EMBL/GenBank/DDBJ databases">
        <authorList>
            <person name="Sun Q."/>
            <person name="Kim S."/>
        </authorList>
    </citation>
    <scope>NUCLEOTIDE SEQUENCE</scope>
    <source>
        <strain evidence="4">KCTC 12870</strain>
    </source>
</reference>
<keyword evidence="5" id="KW-1185">Reference proteome</keyword>
<feature type="compositionally biased region" description="Polar residues" evidence="3">
    <location>
        <begin position="297"/>
        <end position="318"/>
    </location>
</feature>
<evidence type="ECO:0000256" key="3">
    <source>
        <dbReference type="SAM" id="MobiDB-lite"/>
    </source>
</evidence>
<dbReference type="GO" id="GO:0004252">
    <property type="term" value="F:serine-type endopeptidase activity"/>
    <property type="evidence" value="ECO:0007669"/>
    <property type="project" value="InterPro"/>
</dbReference>
<keyword evidence="2" id="KW-0378">Hydrolase</keyword>
<dbReference type="EMBL" id="BMXG01000028">
    <property type="protein sequence ID" value="GHC12301.1"/>
    <property type="molecule type" value="Genomic_DNA"/>
</dbReference>
<dbReference type="InterPro" id="IPR001940">
    <property type="entry name" value="Peptidase_S1C"/>
</dbReference>
<keyword evidence="1" id="KW-0645">Protease</keyword>
<dbReference type="AlphaFoldDB" id="A0A8J3GFJ7"/>
<name>A0A8J3GFJ7_9BACT</name>
<dbReference type="SUPFAM" id="SSF50494">
    <property type="entry name" value="Trypsin-like serine proteases"/>
    <property type="match status" value="1"/>
</dbReference>
<proteinExistence type="predicted"/>
<dbReference type="PANTHER" id="PTHR43343">
    <property type="entry name" value="PEPTIDASE S12"/>
    <property type="match status" value="1"/>
</dbReference>
<comment type="caution">
    <text evidence="4">The sequence shown here is derived from an EMBL/GenBank/DDBJ whole genome shotgun (WGS) entry which is preliminary data.</text>
</comment>
<feature type="region of interest" description="Disordered" evidence="3">
    <location>
        <begin position="296"/>
        <end position="318"/>
    </location>
</feature>
<evidence type="ECO:0000256" key="2">
    <source>
        <dbReference type="ARBA" id="ARBA00022801"/>
    </source>
</evidence>
<dbReference type="PANTHER" id="PTHR43343:SF3">
    <property type="entry name" value="PROTEASE DO-LIKE 8, CHLOROPLASTIC"/>
    <property type="match status" value="1"/>
</dbReference>
<dbReference type="PRINTS" id="PR00834">
    <property type="entry name" value="PROTEASES2C"/>
</dbReference>
<protein>
    <submittedName>
        <fullName evidence="4">Uncharacterized protein</fullName>
    </submittedName>
</protein>
<evidence type="ECO:0000313" key="4">
    <source>
        <dbReference type="EMBL" id="GHC12301.1"/>
    </source>
</evidence>
<dbReference type="Gene3D" id="2.40.10.120">
    <property type="match status" value="1"/>
</dbReference>
<dbReference type="GO" id="GO:0006508">
    <property type="term" value="P:proteolysis"/>
    <property type="evidence" value="ECO:0007669"/>
    <property type="project" value="UniProtKB-KW"/>
</dbReference>